<dbReference type="OrthoDB" id="418595at2759"/>
<dbReference type="Proteomes" id="UP000269721">
    <property type="component" value="Unassembled WGS sequence"/>
</dbReference>
<sequence>MQNLPTPTLPPSSRPRPDDTLLNQPRWSQVPPPVNQPQQRGFSSASSTSSISSSISLSLPPSSPSSSGLIVPPPPISTSSRHSHSVAIPPPPAPGTVAAMSPNPAVALQETARVIEAAAYMAAKRQDAVLVVDADGHLSGILTDKDCAYRVVAEGLNPRTTLVSAVMTRYPISVTTSTSASEALNKMVAGHFRHLPVEEKEDDVVGILDITKCLYEALEKLERASESSRKLDEALSTVESAACAIPTTRSSSAALRTAELLRSQLALPTLNLASLLASQAASPPVADAHATVIVAARAMRAARETAVLVFDTEDMGSLAGIFTSKDLVLRLALPPPLSPPAKWSEGEFEHTLRSRHLCPTDGRYLHLPVVDEEGVVAGMVDVLKLTYTTLTQVRTVEGWEGLLRAR</sequence>
<dbReference type="PROSITE" id="PS51371">
    <property type="entry name" value="CBS"/>
    <property type="match status" value="3"/>
</dbReference>
<dbReference type="CDD" id="cd17781">
    <property type="entry name" value="CBS_pair_MUG70_1"/>
    <property type="match status" value="1"/>
</dbReference>
<keyword evidence="2" id="KW-0129">CBS domain</keyword>
<protein>
    <recommendedName>
        <fullName evidence="4">CBS domain-containing protein</fullName>
    </recommendedName>
</protein>
<feature type="domain" description="CBS" evidence="4">
    <location>
        <begin position="167"/>
        <end position="223"/>
    </location>
</feature>
<evidence type="ECO:0000256" key="2">
    <source>
        <dbReference type="PROSITE-ProRule" id="PRU00703"/>
    </source>
</evidence>
<keyword evidence="1" id="KW-0677">Repeat</keyword>
<evidence type="ECO:0000256" key="3">
    <source>
        <dbReference type="SAM" id="MobiDB-lite"/>
    </source>
</evidence>
<dbReference type="AlphaFoldDB" id="A0A4P9VZT0"/>
<feature type="domain" description="CBS" evidence="4">
    <location>
        <begin position="100"/>
        <end position="159"/>
    </location>
</feature>
<organism evidence="5 6">
    <name type="scientific">Blyttiomyces helicus</name>
    <dbReference type="NCBI Taxonomy" id="388810"/>
    <lineage>
        <taxon>Eukaryota</taxon>
        <taxon>Fungi</taxon>
        <taxon>Fungi incertae sedis</taxon>
        <taxon>Chytridiomycota</taxon>
        <taxon>Chytridiomycota incertae sedis</taxon>
        <taxon>Chytridiomycetes</taxon>
        <taxon>Chytridiomycetes incertae sedis</taxon>
        <taxon>Blyttiomyces</taxon>
    </lineage>
</organism>
<keyword evidence="6" id="KW-1185">Reference proteome</keyword>
<evidence type="ECO:0000313" key="5">
    <source>
        <dbReference type="EMBL" id="RKO83908.1"/>
    </source>
</evidence>
<gene>
    <name evidence="5" type="ORF">BDK51DRAFT_24606</name>
</gene>
<dbReference type="SMART" id="SM00116">
    <property type="entry name" value="CBS"/>
    <property type="match status" value="3"/>
</dbReference>
<evidence type="ECO:0000256" key="1">
    <source>
        <dbReference type="ARBA" id="ARBA00022737"/>
    </source>
</evidence>
<accession>A0A4P9VZT0</accession>
<dbReference type="SUPFAM" id="SSF54631">
    <property type="entry name" value="CBS-domain pair"/>
    <property type="match status" value="2"/>
</dbReference>
<dbReference type="PANTHER" id="PTHR48108:SF26">
    <property type="entry name" value="CBS DOMAIN-CONTAINING PROTEIN DDB_G0289609"/>
    <property type="match status" value="1"/>
</dbReference>
<dbReference type="InterPro" id="IPR000644">
    <property type="entry name" value="CBS_dom"/>
</dbReference>
<proteinExistence type="predicted"/>
<dbReference type="Gene3D" id="3.10.580.10">
    <property type="entry name" value="CBS-domain"/>
    <property type="match status" value="2"/>
</dbReference>
<reference evidence="6" key="1">
    <citation type="journal article" date="2018" name="Nat. Microbiol.">
        <title>Leveraging single-cell genomics to expand the fungal tree of life.</title>
        <authorList>
            <person name="Ahrendt S.R."/>
            <person name="Quandt C.A."/>
            <person name="Ciobanu D."/>
            <person name="Clum A."/>
            <person name="Salamov A."/>
            <person name="Andreopoulos B."/>
            <person name="Cheng J.F."/>
            <person name="Woyke T."/>
            <person name="Pelin A."/>
            <person name="Henrissat B."/>
            <person name="Reynolds N.K."/>
            <person name="Benny G.L."/>
            <person name="Smith M.E."/>
            <person name="James T.Y."/>
            <person name="Grigoriev I.V."/>
        </authorList>
    </citation>
    <scope>NUCLEOTIDE SEQUENCE [LARGE SCALE GENOMIC DNA]</scope>
</reference>
<feature type="compositionally biased region" description="Low complexity" evidence="3">
    <location>
        <begin position="36"/>
        <end position="70"/>
    </location>
</feature>
<dbReference type="InterPro" id="IPR051462">
    <property type="entry name" value="CBS_domain-containing"/>
</dbReference>
<dbReference type="InterPro" id="IPR046342">
    <property type="entry name" value="CBS_dom_sf"/>
</dbReference>
<evidence type="ECO:0000313" key="6">
    <source>
        <dbReference type="Proteomes" id="UP000269721"/>
    </source>
</evidence>
<evidence type="ECO:0000259" key="4">
    <source>
        <dbReference type="PROSITE" id="PS51371"/>
    </source>
</evidence>
<name>A0A4P9VZT0_9FUNG</name>
<dbReference type="PANTHER" id="PTHR48108">
    <property type="entry name" value="CBS DOMAIN-CONTAINING PROTEIN CBSX2, CHLOROPLASTIC"/>
    <property type="match status" value="1"/>
</dbReference>
<feature type="domain" description="CBS" evidence="4">
    <location>
        <begin position="277"/>
        <end position="337"/>
    </location>
</feature>
<feature type="region of interest" description="Disordered" evidence="3">
    <location>
        <begin position="1"/>
        <end position="98"/>
    </location>
</feature>
<dbReference type="EMBL" id="ML000705">
    <property type="protein sequence ID" value="RKO83908.1"/>
    <property type="molecule type" value="Genomic_DNA"/>
</dbReference>
<dbReference type="Pfam" id="PF00571">
    <property type="entry name" value="CBS"/>
    <property type="match status" value="3"/>
</dbReference>